<dbReference type="Pfam" id="PF00765">
    <property type="entry name" value="Autoind_synth"/>
    <property type="match status" value="1"/>
</dbReference>
<evidence type="ECO:0000313" key="10">
    <source>
        <dbReference type="EMBL" id="XBY57412.1"/>
    </source>
</evidence>
<dbReference type="PRINTS" id="PR01549">
    <property type="entry name" value="AUTOINDCRSYN"/>
</dbReference>
<evidence type="ECO:0000256" key="9">
    <source>
        <dbReference type="RuleBase" id="RU361135"/>
    </source>
</evidence>
<keyword evidence="4 9" id="KW-0808">Transferase</keyword>
<dbReference type="InterPro" id="IPR001690">
    <property type="entry name" value="Autoind_synthase"/>
</dbReference>
<dbReference type="Gene3D" id="3.40.630.30">
    <property type="match status" value="1"/>
</dbReference>
<name>A0AAU7XI99_9GAMM</name>
<dbReference type="GO" id="GO:0061579">
    <property type="term" value="F:N-acyl homoserine lactone synthase activity"/>
    <property type="evidence" value="ECO:0007669"/>
    <property type="project" value="UniProtKB-UniRule"/>
</dbReference>
<evidence type="ECO:0000256" key="1">
    <source>
        <dbReference type="ARBA" id="ARBA00012340"/>
    </source>
</evidence>
<dbReference type="EMBL" id="CP158484">
    <property type="protein sequence ID" value="XBY57412.1"/>
    <property type="molecule type" value="Genomic_DNA"/>
</dbReference>
<evidence type="ECO:0000256" key="5">
    <source>
        <dbReference type="ARBA" id="ARBA00022691"/>
    </source>
</evidence>
<proteinExistence type="inferred from homology"/>
<dbReference type="PANTHER" id="PTHR39322:SF1">
    <property type="entry name" value="ISOVALERYL-HOMOSERINE LACTONE SYNTHASE"/>
    <property type="match status" value="1"/>
</dbReference>
<evidence type="ECO:0000256" key="2">
    <source>
        <dbReference type="ARBA" id="ARBA00018768"/>
    </source>
</evidence>
<comment type="similarity">
    <text evidence="8 9">Belongs to the autoinducer synthase family.</text>
</comment>
<keyword evidence="6 8" id="KW-0071">Autoinducer synthesis</keyword>
<organism evidence="10">
    <name type="scientific">Vreelandella sp. SM1641</name>
    <dbReference type="NCBI Taxonomy" id="3126101"/>
    <lineage>
        <taxon>Bacteria</taxon>
        <taxon>Pseudomonadati</taxon>
        <taxon>Pseudomonadota</taxon>
        <taxon>Gammaproteobacteria</taxon>
        <taxon>Oceanospirillales</taxon>
        <taxon>Halomonadaceae</taxon>
        <taxon>Vreelandella</taxon>
    </lineage>
</organism>
<dbReference type="GO" id="GO:0007165">
    <property type="term" value="P:signal transduction"/>
    <property type="evidence" value="ECO:0007669"/>
    <property type="project" value="TreeGrafter"/>
</dbReference>
<comment type="catalytic activity">
    <reaction evidence="7 9">
        <text>a fatty acyl-[ACP] + S-adenosyl-L-methionine = an N-acyl-L-homoserine lactone + S-methyl-5'-thioadenosine + holo-[ACP] + H(+)</text>
        <dbReference type="Rhea" id="RHEA:10096"/>
        <dbReference type="Rhea" id="RHEA-COMP:9685"/>
        <dbReference type="Rhea" id="RHEA-COMP:14125"/>
        <dbReference type="ChEBI" id="CHEBI:15378"/>
        <dbReference type="ChEBI" id="CHEBI:17509"/>
        <dbReference type="ChEBI" id="CHEBI:55474"/>
        <dbReference type="ChEBI" id="CHEBI:59789"/>
        <dbReference type="ChEBI" id="CHEBI:64479"/>
        <dbReference type="ChEBI" id="CHEBI:138651"/>
        <dbReference type="EC" id="2.3.1.184"/>
    </reaction>
</comment>
<dbReference type="RefSeq" id="WP_240719588.1">
    <property type="nucleotide sequence ID" value="NZ_CP158484.1"/>
</dbReference>
<evidence type="ECO:0000256" key="8">
    <source>
        <dbReference type="PROSITE-ProRule" id="PRU00533"/>
    </source>
</evidence>
<dbReference type="PANTHER" id="PTHR39322">
    <property type="entry name" value="ACYL-HOMOSERINE-LACTONE SYNTHASE"/>
    <property type="match status" value="1"/>
</dbReference>
<evidence type="ECO:0000256" key="6">
    <source>
        <dbReference type="ARBA" id="ARBA00022929"/>
    </source>
</evidence>
<gene>
    <name evidence="10" type="ORF">V8F66_14000</name>
</gene>
<protein>
    <recommendedName>
        <fullName evidence="2 9">Acyl-homoserine-lactone synthase</fullName>
        <ecNumber evidence="1 9">2.3.1.184</ecNumber>
    </recommendedName>
    <alternativeName>
        <fullName evidence="9">Autoinducer synthesis protein</fullName>
    </alternativeName>
</protein>
<dbReference type="SUPFAM" id="SSF55729">
    <property type="entry name" value="Acyl-CoA N-acyltransferases (Nat)"/>
    <property type="match status" value="1"/>
</dbReference>
<dbReference type="EC" id="2.3.1.184" evidence="1 9"/>
<sequence length="216" mass="25415">MKYSIPIFQTLKADIYEKNYTYIESEVFEEMLMARKRIFIDHKKWNMDSYVGGYKEMDMYDDKDAYYIYYWKNSLIGSVRLRKSSSPTLLSGPFKYLKDMVKNNNIYDDNMWEASRFFIVKEGYSDDVKKIHGLSHYTLSLFIGMIIFGVKNNVSYFEVVVDVLMARVLKRAGWELTVLSESYGSNNDIIYYGILDCNDAILDDIIKKFNNLGCNQ</sequence>
<evidence type="ECO:0000256" key="7">
    <source>
        <dbReference type="ARBA" id="ARBA00048576"/>
    </source>
</evidence>
<dbReference type="InterPro" id="IPR016181">
    <property type="entry name" value="Acyl_CoA_acyltransferase"/>
</dbReference>
<evidence type="ECO:0000256" key="3">
    <source>
        <dbReference type="ARBA" id="ARBA00022654"/>
    </source>
</evidence>
<evidence type="ECO:0000256" key="4">
    <source>
        <dbReference type="ARBA" id="ARBA00022679"/>
    </source>
</evidence>
<dbReference type="GO" id="GO:0009372">
    <property type="term" value="P:quorum sensing"/>
    <property type="evidence" value="ECO:0007669"/>
    <property type="project" value="UniProtKB-UniRule"/>
</dbReference>
<keyword evidence="3 8" id="KW-0673">Quorum sensing</keyword>
<keyword evidence="5 9" id="KW-0949">S-adenosyl-L-methionine</keyword>
<dbReference type="KEGG" id="vrs:V8F66_14000"/>
<dbReference type="AlphaFoldDB" id="A0AAU7XI99"/>
<accession>A0AAU7XI99</accession>
<dbReference type="PROSITE" id="PS51187">
    <property type="entry name" value="AUTOINDUCER_SYNTH_2"/>
    <property type="match status" value="1"/>
</dbReference>
<reference evidence="10" key="1">
    <citation type="submission" date="2024-02" db="EMBL/GenBank/DDBJ databases">
        <title>Complete genome sequence of Vreelandella sp. SM1641, a marine exopolysaccharide-producing bacterium isolated from deep-sea hydrothermal sediment of the southwest Indian Ocean.</title>
        <authorList>
            <person name="Zhu H."/>
            <person name="Sun M."/>
        </authorList>
    </citation>
    <scope>NUCLEOTIDE SEQUENCE</scope>
    <source>
        <strain evidence="10">SM1641</strain>
    </source>
</reference>